<dbReference type="InterPro" id="IPR006195">
    <property type="entry name" value="aa-tRNA-synth_II"/>
</dbReference>
<sequence length="578" mass="65755">MENVEKMRHTLSHVLAAAVQELYPTTTFGIGPAIENGFYYDIDFGDTKISDTDLPKIEKKMRGIIARKLPMTKRVVSKDEALNWAHERNQTYKIELIEDLPDGEEISFYDLGDVFTDLCKGPHAEDTSELGAFKLTRIAGAYWRGDEKREMLTRIYGVAFPTEEELQDYLKKQEEAKARDHRKLGKELDLFCFSDLVGSGLPLFTPRGTILRDLLNDFTQGYRLKNGYKKVCIPHIANVDLYKTSGHYEKFPEMLQLVSQESGDNLAIKPVSCPHHSQIFASSPRSYKDLPIKYLETTMVYRDERKGELGGLSRVRAITQDDSHVFCTEDQIGDIFGELIAAAKDLYQKIDMKLRLRLSFRDDGDGYIGTPEMWEKAQNAIKEMADKFEMDYFIGEGEAAMYGPKMDFMAVDALGREWQLATVQLDYAMPARFHLEYTDVDGAKKTPIMVHCALIGSIERFMSVYLEHTAGWLPMWCAPENVRILTVNDQVADYVKEITDILNGVELNSPLSHNKIRYTVDDSADSLGKKIRRATSMKIPAVLIVGPKDVEEKVVSVRLRDREEKVALSNLAEFLCQL</sequence>
<dbReference type="PROSITE" id="PS50862">
    <property type="entry name" value="AA_TRNA_LIGASE_II"/>
    <property type="match status" value="1"/>
</dbReference>
<evidence type="ECO:0000256" key="2">
    <source>
        <dbReference type="ARBA" id="ARBA00022555"/>
    </source>
</evidence>
<comment type="subunit">
    <text evidence="10">Homodimer.</text>
</comment>
<feature type="binding site" evidence="10">
    <location>
        <position position="273"/>
    </location>
    <ligand>
        <name>Zn(2+)</name>
        <dbReference type="ChEBI" id="CHEBI:29105"/>
        <note>catalytic</note>
    </ligand>
</feature>
<keyword evidence="3 10" id="KW-0436">Ligase</keyword>
<dbReference type="PANTHER" id="PTHR11451">
    <property type="entry name" value="THREONINE-TRNA LIGASE"/>
    <property type="match status" value="1"/>
</dbReference>
<evidence type="ECO:0000313" key="13">
    <source>
        <dbReference type="Proteomes" id="UP001191019"/>
    </source>
</evidence>
<evidence type="ECO:0000256" key="6">
    <source>
        <dbReference type="ARBA" id="ARBA00022884"/>
    </source>
</evidence>
<comment type="cofactor">
    <cofactor evidence="10">
        <name>Zn(2+)</name>
        <dbReference type="ChEBI" id="CHEBI:29105"/>
    </cofactor>
    <text evidence="10">Binds 1 zinc ion per subunit.</text>
</comment>
<dbReference type="EMBL" id="PRLM01000004">
    <property type="protein sequence ID" value="RYC74708.1"/>
    <property type="molecule type" value="Genomic_DNA"/>
</dbReference>
<evidence type="ECO:0000313" key="12">
    <source>
        <dbReference type="EMBL" id="RYC74708.1"/>
    </source>
</evidence>
<dbReference type="Gene3D" id="3.30.980.10">
    <property type="entry name" value="Threonyl-trna Synthetase, Chain A, domain 2"/>
    <property type="match status" value="1"/>
</dbReference>
<dbReference type="InterPro" id="IPR018163">
    <property type="entry name" value="Thr/Ala-tRNA-synth_IIc_edit"/>
</dbReference>
<keyword evidence="2 10" id="KW-0820">tRNA-binding</keyword>
<evidence type="ECO:0000256" key="9">
    <source>
        <dbReference type="ARBA" id="ARBA00049515"/>
    </source>
</evidence>
<keyword evidence="10" id="KW-0963">Cytoplasm</keyword>
<dbReference type="Proteomes" id="UP001191019">
    <property type="component" value="Unassembled WGS sequence"/>
</dbReference>
<feature type="domain" description="Aminoacyl-transfer RNA synthetases class-II family profile" evidence="11">
    <location>
        <begin position="225"/>
        <end position="474"/>
    </location>
</feature>
<organism evidence="12 13">
    <name type="scientific">Candidatus Nanosyncoccus alces</name>
    <dbReference type="NCBI Taxonomy" id="2171997"/>
    <lineage>
        <taxon>Bacteria</taxon>
        <taxon>Candidatus Saccharimonadota</taxon>
        <taxon>Candidatus Nanosyncoccalia</taxon>
        <taxon>Candidatus Nanosyncoccales</taxon>
        <taxon>Candidatus Nanosyncoccaceae</taxon>
        <taxon>Candidatus Nanosyncoccus</taxon>
    </lineage>
</organism>
<dbReference type="Pfam" id="PF07973">
    <property type="entry name" value="tRNA_SAD"/>
    <property type="match status" value="1"/>
</dbReference>
<dbReference type="InterPro" id="IPR033728">
    <property type="entry name" value="ThrRS_core"/>
</dbReference>
<dbReference type="InterPro" id="IPR004154">
    <property type="entry name" value="Anticodon-bd"/>
</dbReference>
<dbReference type="CDD" id="cd00771">
    <property type="entry name" value="ThrRS_core"/>
    <property type="match status" value="1"/>
</dbReference>
<dbReference type="SMART" id="SM00863">
    <property type="entry name" value="tRNA_SAD"/>
    <property type="match status" value="1"/>
</dbReference>
<protein>
    <recommendedName>
        <fullName evidence="10">Threonine--tRNA ligase</fullName>
        <ecNumber evidence="10">6.1.1.3</ecNumber>
    </recommendedName>
    <alternativeName>
        <fullName evidence="10">Threonyl-tRNA synthetase</fullName>
        <shortName evidence="10">ThrRS</shortName>
    </alternativeName>
</protein>
<dbReference type="PRINTS" id="PR01047">
    <property type="entry name" value="TRNASYNTHTHR"/>
</dbReference>
<dbReference type="Gene3D" id="3.30.54.20">
    <property type="match status" value="1"/>
</dbReference>
<evidence type="ECO:0000256" key="7">
    <source>
        <dbReference type="ARBA" id="ARBA00022917"/>
    </source>
</evidence>
<reference evidence="12 13" key="2">
    <citation type="journal article" date="2020" name="Cell Rep.">
        <title>Acquisition and Adaptation of Ultra-small Parasitic Reduced Genome Bacteria to Mammalian Hosts.</title>
        <authorList>
            <person name="McLean J.S."/>
            <person name="Bor B."/>
            <person name="Kerns K.A."/>
            <person name="Liu Q."/>
            <person name="To T.T."/>
            <person name="Solden L."/>
            <person name="Hendrickson E.L."/>
            <person name="Wrighton K."/>
            <person name="Shi W."/>
            <person name="He X."/>
        </authorList>
    </citation>
    <scope>NUCLEOTIDE SEQUENCE [LARGE SCALE GENOMIC DNA]</scope>
    <source>
        <strain evidence="12 13">TM7_G3_2_Rum_HOT_351B</strain>
    </source>
</reference>
<dbReference type="InterPro" id="IPR012947">
    <property type="entry name" value="tRNA_SAD"/>
</dbReference>
<keyword evidence="13" id="KW-1185">Reference proteome</keyword>
<comment type="catalytic activity">
    <reaction evidence="9 10">
        <text>tRNA(Thr) + L-threonine + ATP = L-threonyl-tRNA(Thr) + AMP + diphosphate + H(+)</text>
        <dbReference type="Rhea" id="RHEA:24624"/>
        <dbReference type="Rhea" id="RHEA-COMP:9670"/>
        <dbReference type="Rhea" id="RHEA-COMP:9704"/>
        <dbReference type="ChEBI" id="CHEBI:15378"/>
        <dbReference type="ChEBI" id="CHEBI:30616"/>
        <dbReference type="ChEBI" id="CHEBI:33019"/>
        <dbReference type="ChEBI" id="CHEBI:57926"/>
        <dbReference type="ChEBI" id="CHEBI:78442"/>
        <dbReference type="ChEBI" id="CHEBI:78534"/>
        <dbReference type="ChEBI" id="CHEBI:456215"/>
        <dbReference type="EC" id="6.1.1.3"/>
    </reaction>
</comment>
<keyword evidence="8 10" id="KW-0030">Aminoacyl-tRNA synthetase</keyword>
<evidence type="ECO:0000256" key="3">
    <source>
        <dbReference type="ARBA" id="ARBA00022598"/>
    </source>
</evidence>
<comment type="subcellular location">
    <subcellularLocation>
        <location evidence="10">Cytoplasm</location>
    </subcellularLocation>
</comment>
<keyword evidence="5 10" id="KW-0067">ATP-binding</keyword>
<dbReference type="SUPFAM" id="SSF55186">
    <property type="entry name" value="ThrRS/AlaRS common domain"/>
    <property type="match status" value="1"/>
</dbReference>
<evidence type="ECO:0000256" key="5">
    <source>
        <dbReference type="ARBA" id="ARBA00022840"/>
    </source>
</evidence>
<dbReference type="RefSeq" id="WP_129734990.1">
    <property type="nucleotide sequence ID" value="NZ_PRLM01000004.1"/>
</dbReference>
<keyword evidence="6 10" id="KW-0694">RNA-binding</keyword>
<name>A0ABY0FND3_9BACT</name>
<dbReference type="InterPro" id="IPR002314">
    <property type="entry name" value="aa-tRNA-synt_IIb"/>
</dbReference>
<evidence type="ECO:0000256" key="10">
    <source>
        <dbReference type="HAMAP-Rule" id="MF_00184"/>
    </source>
</evidence>
<dbReference type="SUPFAM" id="SSF52954">
    <property type="entry name" value="Class II aaRS ABD-related"/>
    <property type="match status" value="1"/>
</dbReference>
<comment type="caution">
    <text evidence="10">Lacks conserved residue(s) required for the propagation of feature annotation.</text>
</comment>
<evidence type="ECO:0000256" key="1">
    <source>
        <dbReference type="ARBA" id="ARBA00008226"/>
    </source>
</evidence>
<dbReference type="PANTHER" id="PTHR11451:SF44">
    <property type="entry name" value="THREONINE--TRNA LIGASE, CHLOROPLASTIC_MITOCHONDRIAL 2"/>
    <property type="match status" value="1"/>
</dbReference>
<dbReference type="Gene3D" id="3.30.930.10">
    <property type="entry name" value="Bira Bifunctional Protein, Domain 2"/>
    <property type="match status" value="1"/>
</dbReference>
<feature type="binding site" evidence="10">
    <location>
        <position position="451"/>
    </location>
    <ligand>
        <name>Zn(2+)</name>
        <dbReference type="ChEBI" id="CHEBI:29105"/>
        <note>catalytic</note>
    </ligand>
</feature>
<gene>
    <name evidence="10 12" type="primary">thrS</name>
    <name evidence="12" type="ORF">G3RUM_00462</name>
</gene>
<accession>A0ABY0FND3</accession>
<keyword evidence="4 10" id="KW-0547">Nucleotide-binding</keyword>
<dbReference type="EC" id="6.1.1.3" evidence="10"/>
<dbReference type="Gene3D" id="3.40.50.800">
    <property type="entry name" value="Anticodon-binding domain"/>
    <property type="match status" value="1"/>
</dbReference>
<dbReference type="SUPFAM" id="SSF55681">
    <property type="entry name" value="Class II aaRS and biotin synthetases"/>
    <property type="match status" value="1"/>
</dbReference>
<dbReference type="GO" id="GO:0004829">
    <property type="term" value="F:threonine-tRNA ligase activity"/>
    <property type="evidence" value="ECO:0007669"/>
    <property type="project" value="UniProtKB-EC"/>
</dbReference>
<keyword evidence="10" id="KW-0862">Zinc</keyword>
<dbReference type="HAMAP" id="MF_00184">
    <property type="entry name" value="Thr_tRNA_synth"/>
    <property type="match status" value="1"/>
</dbReference>
<comment type="similarity">
    <text evidence="1 10">Belongs to the class-II aminoacyl-tRNA synthetase family.</text>
</comment>
<feature type="binding site" evidence="10">
    <location>
        <position position="324"/>
    </location>
    <ligand>
        <name>Zn(2+)</name>
        <dbReference type="ChEBI" id="CHEBI:29105"/>
        <note>catalytic</note>
    </ligand>
</feature>
<reference evidence="12 13" key="1">
    <citation type="journal article" date="2018" name="bioRxiv">
        <title>Evidence of independent acquisition and adaption of ultra-small bacteria to human hosts across the highly diverse yet reduced genomes of the phylum Saccharibacteria.</title>
        <authorList>
            <person name="McLean J.S."/>
            <person name="Bor B."/>
            <person name="To T.T."/>
            <person name="Liu Q."/>
            <person name="Kearns K.A."/>
            <person name="Solden L.M."/>
            <person name="Wrighton K.C."/>
            <person name="He X."/>
            <person name="Shi W."/>
        </authorList>
    </citation>
    <scope>NUCLEOTIDE SEQUENCE [LARGE SCALE GENOMIC DNA]</scope>
    <source>
        <strain evidence="12 13">TM7_G3_2_Rum_HOT_351B</strain>
    </source>
</reference>
<keyword evidence="10" id="KW-0479">Metal-binding</keyword>
<dbReference type="Pfam" id="PF03129">
    <property type="entry name" value="HGTP_anticodon"/>
    <property type="match status" value="1"/>
</dbReference>
<dbReference type="NCBIfam" id="TIGR00418">
    <property type="entry name" value="thrS"/>
    <property type="match status" value="1"/>
</dbReference>
<dbReference type="InterPro" id="IPR045864">
    <property type="entry name" value="aa-tRNA-synth_II/BPL/LPL"/>
</dbReference>
<keyword evidence="7 10" id="KW-0648">Protein biosynthesis</keyword>
<comment type="caution">
    <text evidence="12">The sequence shown here is derived from an EMBL/GenBank/DDBJ whole genome shotgun (WGS) entry which is preliminary data.</text>
</comment>
<proteinExistence type="inferred from homology"/>
<evidence type="ECO:0000256" key="4">
    <source>
        <dbReference type="ARBA" id="ARBA00022741"/>
    </source>
</evidence>
<dbReference type="Pfam" id="PF00587">
    <property type="entry name" value="tRNA-synt_2b"/>
    <property type="match status" value="1"/>
</dbReference>
<evidence type="ECO:0000256" key="8">
    <source>
        <dbReference type="ARBA" id="ARBA00023146"/>
    </source>
</evidence>
<evidence type="ECO:0000259" key="11">
    <source>
        <dbReference type="PROSITE" id="PS50862"/>
    </source>
</evidence>
<dbReference type="InterPro" id="IPR002320">
    <property type="entry name" value="Thr-tRNA-ligase_IIa"/>
</dbReference>
<dbReference type="InterPro" id="IPR036621">
    <property type="entry name" value="Anticodon-bd_dom_sf"/>
</dbReference>